<sequence length="303" mass="33969">MFMKPHVKSDRGGHCVFTITNVSLWLKVPAAEKRRGTMQRILNLGTLRRLAAARPSLVALAVPEPPAAFCCCVLRLATPAPTGRSRLSTTASSNVAQQPKHQEPQSGAAPPTQEVQKEDAGFDALEVDPLQDKSIGLVQRFKRTFKQYGKVMIPVHLLTSSVWFGTFYYAAMKGVNVVPFLEFIGMPESFVSLLRNSSSGYALTAYAMYKIATPARYTATLGGTSLSVQYLRKHGYLSTPPPVKEYIQDRMEETKERFSERMEETKELFSEKMEETKDKLSEKLQGTKDRVTEGKAYFRKKKE</sequence>
<evidence type="ECO:0000256" key="4">
    <source>
        <dbReference type="ARBA" id="ARBA00023054"/>
    </source>
</evidence>
<dbReference type="Gene3D" id="6.10.140.1430">
    <property type="match status" value="1"/>
</dbReference>
<reference evidence="9 10" key="1">
    <citation type="journal article" date="2021" name="G3 (Bethesda)">
        <title>Improved contiguity of the threespine stickleback genome using long-read sequencing.</title>
        <authorList>
            <person name="Nath S."/>
            <person name="Shaw D.E."/>
            <person name="White M.A."/>
        </authorList>
    </citation>
    <scope>NUCLEOTIDE SEQUENCE [LARGE SCALE GENOMIC DNA]</scope>
    <source>
        <strain evidence="9 10">Lake Benthic</strain>
    </source>
</reference>
<dbReference type="GeneID" id="120810953"/>
<accession>A0AAQ4Q2H2</accession>
<dbReference type="InterPro" id="IPR009688">
    <property type="entry name" value="FAM210A/B-like_dom"/>
</dbReference>
<dbReference type="GO" id="GO:0005739">
    <property type="term" value="C:mitochondrion"/>
    <property type="evidence" value="ECO:0007669"/>
    <property type="project" value="TreeGrafter"/>
</dbReference>
<dbReference type="Pfam" id="PF06916">
    <property type="entry name" value="FAM210A-B_dom"/>
    <property type="match status" value="1"/>
</dbReference>
<keyword evidence="5" id="KW-0472">Membrane</keyword>
<feature type="coiled-coil region" evidence="6">
    <location>
        <begin position="248"/>
        <end position="290"/>
    </location>
</feature>
<evidence type="ECO:0000256" key="3">
    <source>
        <dbReference type="ARBA" id="ARBA00022989"/>
    </source>
</evidence>
<dbReference type="RefSeq" id="XP_040021921.1">
    <property type="nucleotide sequence ID" value="XM_040165987.1"/>
</dbReference>
<evidence type="ECO:0000256" key="6">
    <source>
        <dbReference type="SAM" id="Coils"/>
    </source>
</evidence>
<evidence type="ECO:0000256" key="1">
    <source>
        <dbReference type="ARBA" id="ARBA00004167"/>
    </source>
</evidence>
<proteinExistence type="predicted"/>
<evidence type="ECO:0000313" key="9">
    <source>
        <dbReference type="Ensembl" id="ENSGACP00000045305.1"/>
    </source>
</evidence>
<reference evidence="9" key="2">
    <citation type="submission" date="2025-08" db="UniProtKB">
        <authorList>
            <consortium name="Ensembl"/>
        </authorList>
    </citation>
    <scope>IDENTIFICATION</scope>
</reference>
<dbReference type="Proteomes" id="UP000007635">
    <property type="component" value="Chromosome XX"/>
</dbReference>
<evidence type="ECO:0000313" key="10">
    <source>
        <dbReference type="Proteomes" id="UP000007635"/>
    </source>
</evidence>
<name>A0AAQ4Q2H2_GASAC</name>
<keyword evidence="2" id="KW-0812">Transmembrane</keyword>
<keyword evidence="10" id="KW-1185">Reference proteome</keyword>
<dbReference type="GeneTree" id="ENSGT00940000156554"/>
<evidence type="ECO:0000256" key="2">
    <source>
        <dbReference type="ARBA" id="ARBA00022692"/>
    </source>
</evidence>
<keyword evidence="4 6" id="KW-0175">Coiled coil</keyword>
<feature type="region of interest" description="Disordered" evidence="7">
    <location>
        <begin position="83"/>
        <end position="115"/>
    </location>
</feature>
<feature type="domain" description="DUF1279" evidence="8">
    <location>
        <begin position="139"/>
        <end position="225"/>
    </location>
</feature>
<keyword evidence="3" id="KW-1133">Transmembrane helix</keyword>
<evidence type="ECO:0000259" key="8">
    <source>
        <dbReference type="Pfam" id="PF06916"/>
    </source>
</evidence>
<dbReference type="PANTHER" id="PTHR21377">
    <property type="entry name" value="PROTEIN FAM210B, MITOCHONDRIAL"/>
    <property type="match status" value="1"/>
</dbReference>
<evidence type="ECO:0000256" key="5">
    <source>
        <dbReference type="ARBA" id="ARBA00023136"/>
    </source>
</evidence>
<dbReference type="Ensembl" id="ENSGACT00000054517.1">
    <property type="protein sequence ID" value="ENSGACP00000045305.1"/>
    <property type="gene ID" value="ENSGACG00000003729.2"/>
</dbReference>
<comment type="subcellular location">
    <subcellularLocation>
        <location evidence="1">Membrane</location>
        <topology evidence="1">Single-pass membrane protein</topology>
    </subcellularLocation>
</comment>
<dbReference type="KEGG" id="gat:120810953"/>
<feature type="compositionally biased region" description="Polar residues" evidence="7">
    <location>
        <begin position="85"/>
        <end position="99"/>
    </location>
</feature>
<organism evidence="9 10">
    <name type="scientific">Gasterosteus aculeatus aculeatus</name>
    <name type="common">three-spined stickleback</name>
    <dbReference type="NCBI Taxonomy" id="481459"/>
    <lineage>
        <taxon>Eukaryota</taxon>
        <taxon>Metazoa</taxon>
        <taxon>Chordata</taxon>
        <taxon>Craniata</taxon>
        <taxon>Vertebrata</taxon>
        <taxon>Euteleostomi</taxon>
        <taxon>Actinopterygii</taxon>
        <taxon>Neopterygii</taxon>
        <taxon>Teleostei</taxon>
        <taxon>Neoteleostei</taxon>
        <taxon>Acanthomorphata</taxon>
        <taxon>Eupercaria</taxon>
        <taxon>Perciformes</taxon>
        <taxon>Cottioidei</taxon>
        <taxon>Gasterosteales</taxon>
        <taxon>Gasterosteidae</taxon>
        <taxon>Gasterosteus</taxon>
    </lineage>
</organism>
<dbReference type="GO" id="GO:0016020">
    <property type="term" value="C:membrane"/>
    <property type="evidence" value="ECO:0007669"/>
    <property type="project" value="UniProtKB-SubCell"/>
</dbReference>
<dbReference type="InterPro" id="IPR045866">
    <property type="entry name" value="FAM210A/B-like"/>
</dbReference>
<dbReference type="PANTHER" id="PTHR21377:SF1">
    <property type="entry name" value="PROTEIN FAM210A"/>
    <property type="match status" value="1"/>
</dbReference>
<protein>
    <submittedName>
        <fullName evidence="9">Family with sequence similarity 210 member Ab</fullName>
    </submittedName>
</protein>
<dbReference type="AlphaFoldDB" id="A0AAQ4Q2H2"/>
<evidence type="ECO:0000256" key="7">
    <source>
        <dbReference type="SAM" id="MobiDB-lite"/>
    </source>
</evidence>
<reference evidence="9" key="3">
    <citation type="submission" date="2025-09" db="UniProtKB">
        <authorList>
            <consortium name="Ensembl"/>
        </authorList>
    </citation>
    <scope>IDENTIFICATION</scope>
</reference>